<evidence type="ECO:0000256" key="3">
    <source>
        <dbReference type="ARBA" id="ARBA00022450"/>
    </source>
</evidence>
<dbReference type="InterPro" id="IPR016035">
    <property type="entry name" value="Acyl_Trfase/lysoPLipase"/>
</dbReference>
<feature type="region of interest" description="Disordered" evidence="10">
    <location>
        <begin position="7095"/>
        <end position="7115"/>
    </location>
</feature>
<dbReference type="Proteomes" id="UP000596130">
    <property type="component" value="Chromosome"/>
</dbReference>
<dbReference type="InterPro" id="IPR020806">
    <property type="entry name" value="PKS_PP-bd"/>
</dbReference>
<feature type="region of interest" description="N-terminal hotdog fold" evidence="9">
    <location>
        <begin position="5849"/>
        <end position="5974"/>
    </location>
</feature>
<evidence type="ECO:0000259" key="11">
    <source>
        <dbReference type="PROSITE" id="PS50075"/>
    </source>
</evidence>
<dbReference type="PROSITE" id="PS00606">
    <property type="entry name" value="KS3_1"/>
    <property type="match status" value="5"/>
</dbReference>
<dbReference type="InterPro" id="IPR050091">
    <property type="entry name" value="PKS_NRPS_Biosynth_Enz"/>
</dbReference>
<keyword evidence="5" id="KW-0808">Transferase</keyword>
<dbReference type="SMART" id="SM00825">
    <property type="entry name" value="PKS_KS"/>
    <property type="match status" value="5"/>
</dbReference>
<dbReference type="SUPFAM" id="SSF55048">
    <property type="entry name" value="Probable ACP-binding domain of malonyl-CoA ACP transacylase"/>
    <property type="match status" value="5"/>
</dbReference>
<dbReference type="Pfam" id="PF08990">
    <property type="entry name" value="Docking"/>
    <property type="match status" value="1"/>
</dbReference>
<evidence type="ECO:0000313" key="14">
    <source>
        <dbReference type="EMBL" id="QQC93264.1"/>
    </source>
</evidence>
<dbReference type="Gene3D" id="3.40.50.11460">
    <property type="match status" value="1"/>
</dbReference>
<dbReference type="InterPro" id="IPR055123">
    <property type="entry name" value="SpnB-like_Rossmann"/>
</dbReference>
<dbReference type="PANTHER" id="PTHR43775">
    <property type="entry name" value="FATTY ACID SYNTHASE"/>
    <property type="match status" value="1"/>
</dbReference>
<dbReference type="SMART" id="SM00822">
    <property type="entry name" value="PKS_KR"/>
    <property type="match status" value="4"/>
</dbReference>
<dbReference type="Gene3D" id="6.10.140.1830">
    <property type="match status" value="1"/>
</dbReference>
<dbReference type="GO" id="GO:0006633">
    <property type="term" value="P:fatty acid biosynthetic process"/>
    <property type="evidence" value="ECO:0007669"/>
    <property type="project" value="InterPro"/>
</dbReference>
<dbReference type="CDD" id="cd08952">
    <property type="entry name" value="KR_1_SDR_x"/>
    <property type="match status" value="1"/>
</dbReference>
<dbReference type="InterPro" id="IPR014031">
    <property type="entry name" value="Ketoacyl_synth_C"/>
</dbReference>
<feature type="domain" description="Carrier" evidence="11">
    <location>
        <begin position="3159"/>
        <end position="3234"/>
    </location>
</feature>
<dbReference type="InterPro" id="IPR042104">
    <property type="entry name" value="PKS_dehydratase_sf"/>
</dbReference>
<feature type="region of interest" description="C-terminal hotdog fold" evidence="9">
    <location>
        <begin position="5986"/>
        <end position="6121"/>
    </location>
</feature>
<evidence type="ECO:0000313" key="15">
    <source>
        <dbReference type="Proteomes" id="UP000596130"/>
    </source>
</evidence>
<dbReference type="Gene3D" id="3.10.129.110">
    <property type="entry name" value="Polyketide synthase dehydratase"/>
    <property type="match status" value="3"/>
</dbReference>
<dbReference type="GO" id="GO:0004312">
    <property type="term" value="F:fatty acid synthase activity"/>
    <property type="evidence" value="ECO:0007669"/>
    <property type="project" value="TreeGrafter"/>
</dbReference>
<evidence type="ECO:0000259" key="13">
    <source>
        <dbReference type="PROSITE" id="PS52019"/>
    </source>
</evidence>
<keyword evidence="6" id="KW-0045">Antibiotic biosynthesis</keyword>
<dbReference type="PROSITE" id="PS52004">
    <property type="entry name" value="KS3_2"/>
    <property type="match status" value="5"/>
</dbReference>
<dbReference type="PROSITE" id="PS50075">
    <property type="entry name" value="CARRIER"/>
    <property type="match status" value="4"/>
</dbReference>
<feature type="domain" description="Carrier" evidence="11">
    <location>
        <begin position="1647"/>
        <end position="1722"/>
    </location>
</feature>
<dbReference type="Pfam" id="PF16197">
    <property type="entry name" value="KAsynt_C_assoc"/>
    <property type="match status" value="5"/>
</dbReference>
<feature type="region of interest" description="N-terminal hotdog fold" evidence="9">
    <location>
        <begin position="916"/>
        <end position="1041"/>
    </location>
</feature>
<dbReference type="SUPFAM" id="SSF52151">
    <property type="entry name" value="FabD/lysophospholipase-like"/>
    <property type="match status" value="5"/>
</dbReference>
<dbReference type="Pfam" id="PF18369">
    <property type="entry name" value="PKS_DE"/>
    <property type="match status" value="1"/>
</dbReference>
<comment type="pathway">
    <text evidence="2">Antibiotic biosynthesis.</text>
</comment>
<dbReference type="FunFam" id="3.40.366.10:FF:000002">
    <property type="entry name" value="Probable polyketide synthase 2"/>
    <property type="match status" value="4"/>
</dbReference>
<dbReference type="SMART" id="SM00823">
    <property type="entry name" value="PKS_PP"/>
    <property type="match status" value="4"/>
</dbReference>
<dbReference type="Pfam" id="PF02801">
    <property type="entry name" value="Ketoacyl-synt_C"/>
    <property type="match status" value="5"/>
</dbReference>
<feature type="domain" description="PKS/mFAS DH" evidence="13">
    <location>
        <begin position="4135"/>
        <end position="4405"/>
    </location>
</feature>
<evidence type="ECO:0000256" key="7">
    <source>
        <dbReference type="ARBA" id="ARBA00023268"/>
    </source>
</evidence>
<feature type="domain" description="Carrier" evidence="11">
    <location>
        <begin position="4866"/>
        <end position="4941"/>
    </location>
</feature>
<dbReference type="Pfam" id="PF22953">
    <property type="entry name" value="SpnB_Rossmann"/>
    <property type="match status" value="3"/>
</dbReference>
<dbReference type="EMBL" id="CP065959">
    <property type="protein sequence ID" value="QQC93264.1"/>
    <property type="molecule type" value="Genomic_DNA"/>
</dbReference>
<comment type="caution">
    <text evidence="9">Lacks conserved residue(s) required for the propagation of feature annotation.</text>
</comment>
<dbReference type="InterPro" id="IPR014043">
    <property type="entry name" value="Acyl_transferase_dom"/>
</dbReference>
<dbReference type="PROSITE" id="PS52019">
    <property type="entry name" value="PKS_MFAS_DH"/>
    <property type="match status" value="3"/>
</dbReference>
<dbReference type="Pfam" id="PF00698">
    <property type="entry name" value="Acyl_transf_1"/>
    <property type="match status" value="5"/>
</dbReference>
<dbReference type="SMART" id="SM00826">
    <property type="entry name" value="PKS_DH"/>
    <property type="match status" value="3"/>
</dbReference>
<evidence type="ECO:0000256" key="1">
    <source>
        <dbReference type="ARBA" id="ARBA00001957"/>
    </source>
</evidence>
<dbReference type="PROSITE" id="PS00012">
    <property type="entry name" value="PHOSPHOPANTETHEINE"/>
    <property type="match status" value="3"/>
</dbReference>
<dbReference type="Gene3D" id="1.10.1200.10">
    <property type="entry name" value="ACP-like"/>
    <property type="match status" value="4"/>
</dbReference>
<dbReference type="InterPro" id="IPR036291">
    <property type="entry name" value="NAD(P)-bd_dom_sf"/>
</dbReference>
<dbReference type="Gene3D" id="3.40.47.10">
    <property type="match status" value="5"/>
</dbReference>
<dbReference type="PANTHER" id="PTHR43775:SF51">
    <property type="entry name" value="INACTIVE PHENOLPHTHIOCEROL SYNTHESIS POLYKETIDE SYNTHASE TYPE I PKS1-RELATED"/>
    <property type="match status" value="1"/>
</dbReference>
<dbReference type="Pfam" id="PF00109">
    <property type="entry name" value="ketoacyl-synt"/>
    <property type="match status" value="5"/>
</dbReference>
<evidence type="ECO:0000256" key="2">
    <source>
        <dbReference type="ARBA" id="ARBA00004792"/>
    </source>
</evidence>
<feature type="domain" description="Ketosynthase family 3 (KS3)" evidence="12">
    <location>
        <begin position="3252"/>
        <end position="3677"/>
    </location>
</feature>
<dbReference type="Gene3D" id="3.40.50.720">
    <property type="entry name" value="NAD(P)-binding Rossmann-like Domain"/>
    <property type="match status" value="4"/>
</dbReference>
<comment type="cofactor">
    <cofactor evidence="1">
        <name>pantetheine 4'-phosphate</name>
        <dbReference type="ChEBI" id="CHEBI:47942"/>
    </cofactor>
</comment>
<feature type="domain" description="Ketosynthase family 3 (KS3)" evidence="12">
    <location>
        <begin position="33"/>
        <end position="459"/>
    </location>
</feature>
<sequence length="7532" mass="783869">MSTDDKVLDYLKRLTADLRQTKQRLREVEEKDSEPIAIVGMSCRFPGGVASPEDLWHLVESGADAVAGFPTDRGWDLNALYDADPDHTGTTYAREGGFLYDATEFDPGFFGISPREAAAMDPQQRLLLETSWEAFERAGIDPATLRGSRSGVFVGTNGQDYGALLMAAREEVEGYAGTGISASVISGRLSYTFGLEGPAVTVDTACSSSLVALHLATQALHKGECELALVGGVTVMSTPGSFIEFSRQRGLAPDGRCKAFSDSADGTGWGEGVGMLLVERLSDAQRNGHQILAVVRGSAVNQDGASNGLTAPNGPSQQRVIRQALASAGLTPADVDAMEAHGTGTKLGDPIEAQALLATYGQDRPADRPLWLGSIKSNIGHTQAAAGVAGVIKMVMAMRYGVLPKTLHVTEPSSHVDWSAGAVELLTETRAWPKTGQPWRAGISSFGVSGTNAHTIIEQAPQLQESTPSAASAAAGPVPWVLSARSAEALRDQAARLISGIIGLDPRDVGFSLATTRASLEQRAVVTADDEETRLAALTALAEGRQAAGVVTGSVTPGLLGFLFSGQGSQRLGMGRELAARYEVFADALDAVLDECDPRVREVLFGEDADALNETGVTQPALFAVEVALFRLLESWGVRPDVLAGHSIGELAAAHVAGVWSLADAVKVVSARGALMQALPAGGAMVAIQASEAEAAPELSETVGVAAVNGPTSVVVSGVAADVEAVAEKWREAGRKTSRLKVSHAFHSPLMNPMLDDFRRVLEGVSYEAPAIPVVSTLTGRPATAEELTSAEYWVRHVRESVRFADAVSALRHEGVTTFVEIGPGGTLSALGPETAPDAGFVPALRNGRPEVTALTTALAEAHVRGAHVDWAACFAGSGAKRVDLPTYAFQRERFWLDVLPSAGDVTAAGLGAAEHPLLGAAVTVGGTDGVLLTGRLSVQTHPWLADYVVRGSVLLPGAAFVELAVRAGDQVGCDLVEELTLEAPLVLPENGSVRVQVWVGGEDSDGRRELTFHSSTGDTDDGRAWTRHATGVLSAGGRSGGASLAEWPPTGAEATDLEGFYTGLAELGLEYGPVFQGLRAAWRKGEEVFAEVELPEGVKAEGFGLHPALLDAALHAIGLADGEAEGLPFSWSGVRLYASGATALRVRLTPTDADGVALAVADGSGTPVATVGSLVVRPVSAERFVGEGGQEDALFGIDWVPVSLAAGDDVPTVQWTDLETLAVSAELSDYVALSCPVFSGSGPAAGAHEAAHWALNTVQAWLADDRFAASRLVIATHGAIAVTADDDVRDVAQAAVWGLLRSAQSENPDRFVLVDLDQDTASRDALPSALATGEPQMAVRAGAVSAPRLARVRPSGADDPGFEFGDGAVLVTGATGTLGGLVARHLVADGGVRNLLLVSRRGAAAAGADELRADLIALGAEVAFAACDVADREALEALLSEHEVSAVVHTAGVLDDGTIGSLTPERIDGVFRPKVDAAWHLHELTRDLGLSAFVLFSSAAGVFGGAGQGNYAAANAFLDALAQHRHATGLPATSLAWGLWADTEGMAGSLDEADVRRITSGGAMPIGAAEGLALFDAAGSAGRAALVPLPLDLAVLRRQARMQPVPHMMRGLVRGTARRAVEAGRAVAGSALAQSLAGLPVAEREKALLDLVLGHVAAVLGHSSAQAVAPDRAFKELGFDSLSSVELRNRLNAATELVLPATLVFDYPTPAALAAHLGAELLGGVVDVVSNDSVAMVADEPIVIVGMSCRFPGGVRSPEDLWRLVAEGGDVVSPFPTDRGWDLDSLYDPDPDQSGTTYSRMGAFLDDVADFDPAFFGISPREALAMDPQQRLLLETSWEAFERAGIDPNSLRGGRSGVFVGTNGQDYAALLMAAQEEVEGYAGTGVSASVISGRLSYTYGFEGPAVTVDTACSSSLVALHLAANALHQGDCELALVGGVSVMSTPGSFIEFSRQRGLAADGRVKAFAESADGTGWGEGVGMLLVERLSDARRNGHQILAVVRGSAVNQDGASNGLTAPNGPSQQRVIRQALASAGLESADVDAMEAHGTGTTLGDPIEAQAILATYGQDRPADRPLLLGSVKSNIGHTQAAAGVAGVIKMVMAMREGVLPKTLHVDQPTSQVDWTTGDVELLTEPRPWPDTDRPRRFGVSSFGFSGTNAHTIIEQPPAVEEPAPAAASGPAGQVPWVLSARSTEALRQQAARLLSDTVDLNPVDVGFSLATTRAALEQRAVVIADDAETRLAALTALAEGRQTAGVVTGTVAGGLLGFLFSGQGSQRLGMGRELALRYGVFADALNAVLDECDPRVREVLFGEDADALNETGVTQPALFAVEVALFRLLQSWGVRPDVLAGHSIGELAAAHVAGVWSLADAVQVVSARGALMQALPTGGAMVAIEATEDEVVPDLSETVGVAAVNGPMSVVVSGVAADVDAVAEKWREAGRKVSRLRVSHAFHSPLMDPMLDDFRRVLEGVSYEAPSVPIVSTLTGRPATAEELASPEYWVRHVREAVRFHDAVVTLREQGVEAFVEVGPGGTLSGLGLGCAPDAVFLPALRADRPEEAAFVTTVAALHTRGVTVDWAAYFAGSGARRVDLPTYAFQHQRYWLEASAGERADKLSPTETRFWEVVEEGDLADVARTLDVSSDAPLSEVLPRLSAWRKEQQGRSVVDGWRYRVEWRSVGAGSGRRLDGAWLVVAPVGEGRAEWVRESLVRNGADDVRVELVDPAVVGWAEQLTGLSELGGVVSLLGFADAGGSVVPAGVAGTVGLLRALGEAEVPLWCLTSGAVSAGADDAVTGFEQSMLWGLGRVAALEQPGCWGGLVDLPEAQDDQVGDLLAWVLTGVGGEDQIAIRDNAVLGRRLVPAPLGKVSGEGWSPRGTVLVTGGTGALGAHVARWLVARGAEHLLLTNRRGLEAEGAAELQAELSALGVRVTIAACDVADRDALAEVLASVPAEYPLTGVVHAAGVERSAVLADLDPADLSGFADVLTAKVEGARNLHELLAGRELDAFVLFSSIAGVWGSGGQGAYAAANAYLDSLAERRRAAGLPATAVAWGPWGGGGMVAGAGQDAAAQLRRRGLPTMAPEVAITGLATALERGDGNVIVADVDWERFAGTFMARRSSPLLGELPQVRAAFETDASEVDGLSALAQRLAGLVEAEQERQLTELVRYEAAAVLGHVSGDAFSASRAFRELGFDSLTAVELRARLSEATGVALPATLVYDYPNAAVLAAYLRTELSGVVPAASSSVALSTATDEPIAIVAMACRYPGGVTSPEDLWRVLLSGEDAVSEFPTDRGWDLQSLYDPDPDSVGTSYSRSGAFLSDVGGFDASFFGISPREALAMDPQQRLLLETSWEAFERAGVDPKSLRGERVGVFVGSNVQDYGLVLGGAAEDVGGYVATGNAASVASGRLSYTFGLEGPAVTVDTACSSSLVALHLAVQALRAGECEMALAGGVTVMSTPGAFIEFSRQRGLAVDGRCKAFAAGADGTGWGEGVGMLFVERLSDARRNGHQVLAVVRGSAVNQDGASNGLTAPNGPSQQRVIRLALASAGLSAADVDVVEAHGTGTKLGDPIEAQALLATYGQERSGEPLLLGSIKSNIGHTQAAAGVAGVIKMVMSMRHGVLPKTLHVDEPSPHVDWSTGAVELLADTRPWPETGQPLRAGVSSFGFSGTNAHTIIEQAPAVEQKEAPEPRRDSGLVPWVISAGDEDALRGQAERLLSVVDEHEPVDVGYSLATTRSALPHRAVIVAEDRSEFLAALTAVAEGRTTGAVTTGAADEPGRLAFLFSGQGSQRLGMGRELAARYEVFADALAAVLDECDPRVREVLFGEDADALNETWVTQPALFAVEVALFRLLESWGVRPDVLAGHSIGELAAAHVAGVWSLAHAVKVVSARGALMQALPAGGAMVAIQASEAEVAPDLSETVGVAAVNGPTSVVVSGVAADVEAVAEKWREAGRKTSRLKVSHAFHSPLMDPMLDDFRRVLESVSYEEPSFPIVSTLTGVRASADELASPDYWVRHVRESVRFADAVDALVAEGVDTFVEVGPGGTLSALGQESAPDATFVPVLRADRPEAAAATTAVGHLHVCGVQVAWAAFFAGRGARRIELPTYAFQREHFWPDVLPVIGNVAAAGLGAAEHPLLGATVTLGGTDGVLLTGRLSVQTHPWLADYVVRGSVLLPGAAFVELAVRAGDQVGCDLVEELTLEAPLVLPENGSVRVQVWVGEADESGRRELTFHSSSGDTEDGRAWRRHAIGVLSEAGRSGGTSLVEWPPTAAEAVDLEEFYGGLAELGLGYGPVFQGLRAAWRTGDEVFAEVELPEGVKAEGFGLHPALLDAALHAIGLADGEAGGLPFSWSGVRLYASGATALRVRLTPTDADGVALAVADGSGAPVATVDSLVVRPVSAERFVGEGGQEDALFGIDWVPVSLAAGDDVPTVQWTDLETLAVSAELSDYVALSCPVFSGSDPAAGAHEAAHWALNTVQAWLADDRFAASRLVIATHGAIAVTADDDVRDVAQAAVWGLLRSAQSENPDRFVLVDLDEDTASLDVLPSALATGEPQLTVRSGDVRVPRLARVRPSGADDPGFEFGDGAVLVTGATGTLGGLVARHLVADGGVRNLLLVSRRGAAAAGADELRAELIALGAEVAFAACDVADREALKGLLSEHDISAVVHTAGVLDDGTIGSLTPERIDGVFRPKVDAAWHLHELTRDLDLSAFVLFSSVAGVLGGPGQGNYAAANTFLDALAQHRHATGLAATSLAWGLWASSDGMAGSLDEADVRRITSGGAIPIGAAEGLALFDAAGSAGRAALVPLPLDLPVLRRQARTQPVPHMMRGLVRGTARRAVEAGRAVAGSALAQSLAGLPVAEREKALLDLVLGHVAAVLGHSSAQAVAPDRAFKELGFDSLSSVELRNRLNAATELVLPATLVFDYPTPAALAAHLGAELLGGVVDVVSNDSVAMVADEPIVIVGMSCRFPGGVRSPEDLWRLVAEGGDAVSPFPTDRGWDLDSLYDPDPDQSGTTYSRMGAFLDDVADFDPAFFGISPREALAMDPQQRLLLETSWEAFERAGIDPNSLRGSRSGVFVGTNGQDYGTLLMASRESVEGYAGTGNAASVISGRLSYTFGLEGPAVTIDTACSSSLVALHWASQALNKGECELALVGGVTVMSTPGAFIEFSRQRGLAADGRVKAFAESADGTGWGEGVGMLLVERLSDARRNGHQILAVVRGSAVNQDGASNGLTAPNGPSQQRVIRQALASAGLTPTDVDAMEAHGTGTTLGDPIEAQALLATYGQDRPADRPLLLGSVKSNIGHTQAAAGVAGVIKMVMAMREGVLPKTLHVDQPSSHVDWSTGAVELLTEARPWPETGQPWRAGVSSFGVSGTNAHVIVEQAPAAEQTGPEAEDRGPVGDGLAPWLLSARSAEALREQAARLKAFADTTPELTVADVGRALVSSRALLEHRAVVVADERSEFLASLEAVAEGGTTGAVVTGTAGEPGRVAFLFSGQGSQRLGMGRELAARYEVFAEALDAVLDECDPRVREVLFGGDADALNETGVTQPALFAVEVALFRLLESWGIRPDVLAGHSIGELAAAHVAGVWSLADAVKVVSARGALMQALPAGGAMVAIQASEAEVAPDLSETVGVAAVNGPASVVISGVTADVDAVAEKWREAGRKVSRLKVSHAFHSPLMDPMLDDFRRVLEEVSYEAPSTPIVSTLTGARATADQLASPEYWVRHVREAVRFADAVGTLTDEGVATFVEVGPGGTLSALGRESAPDAAFVPVLRGDRPEVVAATTAAGHLHVRGVRVDWEVFFTGHSTRHVDLPTYAFQHARFWPDVQPAIGDISAVGLGSAEHPLLGAAVTVGGTDGVLLTGRLSLQTHPWLADSLVRGSVLLPGAAFVELAVRAGDQVGCDLVEELTLEAPLVLPENGSVRVQVWVGAEDSSGRRELTFHSSAGDTDDGRAWTRHATGVLREGGGSGGASLLAWPPAGAEAVDLDGFYDGMAAGGFGYGPVFQGLRAAWRRDDDVFAEVALPDGVRVDGFALHPALLDAALHAIGLAGGEGDSGGLPFSWSGVRLHASGATALRVRLTPTGADGVALTVADGSGAPVATVDSLVLRPMTAKPSRQDGDSLFGVDWVPAASASADGDAPTAEWTDLAALVDMPELPDFVVLPCPVATDPDPLTAAHEAAHWALDASRAWLADERHAASRLVVVTRGAMAAAPEEDAPNVAQAAVWGLLRSAQSENPDRFVLVDLDEDTASLDALPSALATGEPQMAVRSGDVRVPRLARIRPPRTDDPGTGFGEGSVLLTGATSPLGGLVARHLVADRGVRRLLLVDGREAEGDRGEELRAELAAQGVEVTYAACDVADREALKTLLAEHRVSAVIHTAGVPDGGTTGSLTPERIDTAFRPRADAAWRLHELTRDLGLDLSAFVLFSSAAGTLGDPAPSDRAAAAAFLDALAQHRRAAGLPATSLAWGPWAEADVPSTTRTGVAPLGAAEGLALFDAAEAAGRAALVPVALDLPVLHRQARSQPVPHMLRGLVRGTARRAAESGAAASALARSLAGLSTAERDKALLDLVLRHVAVVLGHGSAQAVVPERAFKELGFDSLTAVEFRDRLNAATELRLPATLVFDYPTPAALVAHLGAELGGGQADGTAAAARGRKTVAVADEPIAIVGMSCRYPGGVNSPEDLWRLVADGTDAISEFPVNRGWDLDAIYHPDPDHLGTAYTREGGFLHDADLFDPAFFGISPREALAMDPQHRLLLETTWEAFERAGIDPNSVRGRDIGVYAGTSIQDYASLLGASEESVEGYVGTGNAASVTSGRLSYTFGLEGPAVTVDTACSSSLVALHLAVQAVRAGECSMALAGGVAVMTTPGAFLDFSRQRGLSADGRCRPFSSDADGTGWGEGVGMLVLERLSDARRNGHRVLAVVRGSAVNQDGASNGLTAPNGPSQQRVIRQALASAGLESADVDVMEAHGTGTKLGDPIEAQALLATYGQDRPADQPLWLGSLKSNIGHTQGAAGVGGVIKMVMAMQHGVLPKTLHVAEPTPQVDWSAGDIELLTEARPWPETDRPRRFAVSSFGFSGTNAHAIIEQAPDGGSAAGKTAPTATPESAAQEPAVLPLLVSARGDDALRAQAERLRAHLVSHPDLDLLDVAATLADTRAALDHRAVVVGQDRDGMLSALTALAEGRAANGLVSGIAAGRRTAFLFSGQGAQRLGMGRDLYDRFPVFADALDEVCAHLDTHLALHPETRPEGDRPLRDLLFGDDAEALNQTAVTQPALFAVEVALFRLLESWGVRPETLAGHSIGELAAAHVAGVWSLADAAAVVASRGRLMQALPEGGAMFAVQATEAEILPELTDTVGIAAVNGPNSVVVSGVAADAEAIAERWRASGRKVTRLRVSHAFHSPLMEPMLDDFRRVLEEVSYETPKIPVVSTLTGVRATAEELTSPEYWVRHVREAVRFADAVGTLREQGMDAFLEIGPRGVLTALGQESAPDAAFVPALRGDRHEVLELATAAARLHVLGPASTGPR</sequence>
<dbReference type="SMART" id="SM01294">
    <property type="entry name" value="PKS_PP_betabranch"/>
    <property type="match status" value="4"/>
</dbReference>
<dbReference type="Gene3D" id="3.40.366.10">
    <property type="entry name" value="Malonyl-Coenzyme A Acyl Carrier Protein, domain 2"/>
    <property type="match status" value="5"/>
</dbReference>
<dbReference type="InterPro" id="IPR020807">
    <property type="entry name" value="PKS_DH"/>
</dbReference>
<dbReference type="InterPro" id="IPR036736">
    <property type="entry name" value="ACP-like_sf"/>
</dbReference>
<keyword evidence="7" id="KW-0511">Multifunctional enzyme</keyword>
<dbReference type="Pfam" id="PF00550">
    <property type="entry name" value="PP-binding"/>
    <property type="match status" value="4"/>
</dbReference>
<protein>
    <submittedName>
        <fullName evidence="14">SDR family NAD(P)-dependent oxidoreductase</fullName>
    </submittedName>
</protein>
<dbReference type="InterPro" id="IPR018201">
    <property type="entry name" value="Ketoacyl_synth_AS"/>
</dbReference>
<dbReference type="Gene3D" id="3.30.70.3290">
    <property type="match status" value="5"/>
</dbReference>
<evidence type="ECO:0000256" key="6">
    <source>
        <dbReference type="ARBA" id="ARBA00023194"/>
    </source>
</evidence>
<dbReference type="InterPro" id="IPR057326">
    <property type="entry name" value="KR_dom"/>
</dbReference>
<name>A0A7T4PN96_9ACTN</name>
<dbReference type="SMART" id="SM00827">
    <property type="entry name" value="PKS_AT"/>
    <property type="match status" value="5"/>
</dbReference>
<evidence type="ECO:0000256" key="5">
    <source>
        <dbReference type="ARBA" id="ARBA00022679"/>
    </source>
</evidence>
<feature type="domain" description="PKS/mFAS DH" evidence="13">
    <location>
        <begin position="916"/>
        <end position="1186"/>
    </location>
</feature>
<dbReference type="GO" id="GO:0033068">
    <property type="term" value="P:macrolide biosynthetic process"/>
    <property type="evidence" value="ECO:0007669"/>
    <property type="project" value="UniProtKB-ARBA"/>
</dbReference>
<reference evidence="14 15" key="1">
    <citation type="submission" date="2020-12" db="EMBL/GenBank/DDBJ databases">
        <title>Identification and biosynthesis of polyene macrolides produced by Streptomyces alfalfae Men-myco-93-63.</title>
        <authorList>
            <person name="Liu D."/>
            <person name="Li Y."/>
            <person name="Liu L."/>
            <person name="Han X."/>
            <person name="Shen F."/>
        </authorList>
    </citation>
    <scope>NUCLEOTIDE SEQUENCE [LARGE SCALE GENOMIC DNA]</scope>
    <source>
        <strain evidence="14 15">Men-myco-93-63</strain>
    </source>
</reference>
<keyword evidence="4" id="KW-0597">Phosphoprotein</keyword>
<evidence type="ECO:0000256" key="10">
    <source>
        <dbReference type="SAM" id="MobiDB-lite"/>
    </source>
</evidence>
<dbReference type="FunFam" id="1.10.1200.10:FF:000007">
    <property type="entry name" value="Probable polyketide synthase pks17"/>
    <property type="match status" value="4"/>
</dbReference>
<keyword evidence="3" id="KW-0596">Phosphopantetheine</keyword>
<evidence type="ECO:0000259" key="12">
    <source>
        <dbReference type="PROSITE" id="PS52004"/>
    </source>
</evidence>
<evidence type="ECO:0000256" key="4">
    <source>
        <dbReference type="ARBA" id="ARBA00022553"/>
    </source>
</evidence>
<dbReference type="CDD" id="cd08956">
    <property type="entry name" value="KR_3_FAS_SDR_x"/>
    <property type="match status" value="3"/>
</dbReference>
<dbReference type="CDD" id="cd00833">
    <property type="entry name" value="PKS"/>
    <property type="match status" value="5"/>
</dbReference>
<dbReference type="SUPFAM" id="SSF47336">
    <property type="entry name" value="ACP-like"/>
    <property type="match status" value="4"/>
</dbReference>
<feature type="domain" description="PKS/mFAS DH" evidence="13">
    <location>
        <begin position="5849"/>
        <end position="6121"/>
    </location>
</feature>
<dbReference type="SUPFAM" id="SSF53901">
    <property type="entry name" value="Thiolase-like"/>
    <property type="match status" value="5"/>
</dbReference>
<dbReference type="InterPro" id="IPR016036">
    <property type="entry name" value="Malonyl_transacylase_ACP-bd"/>
</dbReference>
<feature type="domain" description="Carrier" evidence="11">
    <location>
        <begin position="6570"/>
        <end position="6645"/>
    </location>
</feature>
<dbReference type="InterPro" id="IPR013968">
    <property type="entry name" value="PKS_KR"/>
</dbReference>
<feature type="region of interest" description="N-terminal hotdog fold" evidence="9">
    <location>
        <begin position="4135"/>
        <end position="4260"/>
    </location>
</feature>
<dbReference type="InterPro" id="IPR020841">
    <property type="entry name" value="PKS_Beta-ketoAc_synthase_dom"/>
</dbReference>
<dbReference type="InterPro" id="IPR049551">
    <property type="entry name" value="PKS_DH_C"/>
</dbReference>
<feature type="region of interest" description="C-terminal hotdog fold" evidence="9">
    <location>
        <begin position="1053"/>
        <end position="1186"/>
    </location>
</feature>
<accession>A0A7T4PN96</accession>
<dbReference type="InterPro" id="IPR009081">
    <property type="entry name" value="PP-bd_ACP"/>
</dbReference>
<dbReference type="SUPFAM" id="SSF51735">
    <property type="entry name" value="NAD(P)-binding Rossmann-fold domains"/>
    <property type="match status" value="8"/>
</dbReference>
<evidence type="ECO:0000256" key="9">
    <source>
        <dbReference type="PROSITE-ProRule" id="PRU01363"/>
    </source>
</evidence>
<feature type="domain" description="Ketosynthase family 3 (KS3)" evidence="12">
    <location>
        <begin position="1740"/>
        <end position="2166"/>
    </location>
</feature>
<feature type="domain" description="Ketosynthase family 3 (KS3)" evidence="12">
    <location>
        <begin position="4959"/>
        <end position="5385"/>
    </location>
</feature>
<dbReference type="Pfam" id="PF08659">
    <property type="entry name" value="KR"/>
    <property type="match status" value="4"/>
</dbReference>
<dbReference type="InterPro" id="IPR006162">
    <property type="entry name" value="Ppantetheine_attach_site"/>
</dbReference>
<keyword evidence="8" id="KW-0012">Acyltransferase</keyword>
<evidence type="ECO:0000256" key="8">
    <source>
        <dbReference type="ARBA" id="ARBA00023315"/>
    </source>
</evidence>
<feature type="region of interest" description="C-terminal hotdog fold" evidence="9">
    <location>
        <begin position="4272"/>
        <end position="4405"/>
    </location>
</feature>
<proteinExistence type="predicted"/>
<dbReference type="InterPro" id="IPR014030">
    <property type="entry name" value="Ketoacyl_synth_N"/>
</dbReference>
<dbReference type="InterPro" id="IPR049900">
    <property type="entry name" value="PKS_mFAS_DH"/>
</dbReference>
<gene>
    <name evidence="14" type="ORF">I8755_36770</name>
</gene>
<dbReference type="InterPro" id="IPR001227">
    <property type="entry name" value="Ac_transferase_dom_sf"/>
</dbReference>
<dbReference type="InterPro" id="IPR032821">
    <property type="entry name" value="PKS_assoc"/>
</dbReference>
<dbReference type="FunFam" id="3.40.47.10:FF:000019">
    <property type="entry name" value="Polyketide synthase type I"/>
    <property type="match status" value="5"/>
</dbReference>
<dbReference type="Pfam" id="PF14765">
    <property type="entry name" value="PS-DH"/>
    <property type="match status" value="3"/>
</dbReference>
<dbReference type="InterPro" id="IPR015083">
    <property type="entry name" value="NorB/c/GfsB-D-like_docking"/>
</dbReference>
<dbReference type="GO" id="GO:0031177">
    <property type="term" value="F:phosphopantetheine binding"/>
    <property type="evidence" value="ECO:0007669"/>
    <property type="project" value="InterPro"/>
</dbReference>
<dbReference type="InterPro" id="IPR049552">
    <property type="entry name" value="PKS_DH_N"/>
</dbReference>
<dbReference type="Pfam" id="PF21089">
    <property type="entry name" value="PKS_DH_N"/>
    <property type="match status" value="3"/>
</dbReference>
<feature type="domain" description="Ketosynthase family 3 (KS3)" evidence="12">
    <location>
        <begin position="6667"/>
        <end position="7093"/>
    </location>
</feature>
<dbReference type="InterPro" id="IPR041618">
    <property type="entry name" value="PKS_DE"/>
</dbReference>
<dbReference type="NCBIfam" id="NF045894">
    <property type="entry name" value="PKS_plus_SDR"/>
    <property type="match status" value="1"/>
</dbReference>
<organism evidence="14 15">
    <name type="scientific">Streptomyces alfalfae</name>
    <dbReference type="NCBI Taxonomy" id="1642299"/>
    <lineage>
        <taxon>Bacteria</taxon>
        <taxon>Bacillati</taxon>
        <taxon>Actinomycetota</taxon>
        <taxon>Actinomycetes</taxon>
        <taxon>Kitasatosporales</taxon>
        <taxon>Streptomycetaceae</taxon>
        <taxon>Streptomyces</taxon>
    </lineage>
</organism>
<dbReference type="GO" id="GO:0004315">
    <property type="term" value="F:3-oxoacyl-[acyl-carrier-protein] synthase activity"/>
    <property type="evidence" value="ECO:0007669"/>
    <property type="project" value="InterPro"/>
</dbReference>
<dbReference type="InterPro" id="IPR016039">
    <property type="entry name" value="Thiolase-like"/>
</dbReference>